<dbReference type="RefSeq" id="WP_133869503.1">
    <property type="nucleotide sequence ID" value="NZ_SOAU01000001.1"/>
</dbReference>
<keyword evidence="1" id="KW-0223">Dioxygenase</keyword>
<keyword evidence="1" id="KW-0560">Oxidoreductase</keyword>
<name>A0A4R7I157_9ACTN</name>
<dbReference type="Proteomes" id="UP000294558">
    <property type="component" value="Unassembled WGS sequence"/>
</dbReference>
<keyword evidence="2" id="KW-1185">Reference proteome</keyword>
<dbReference type="EMBL" id="SOAU01000001">
    <property type="protein sequence ID" value="TDT17201.1"/>
    <property type="molecule type" value="Genomic_DNA"/>
</dbReference>
<dbReference type="Pfam" id="PF05721">
    <property type="entry name" value="PhyH"/>
    <property type="match status" value="1"/>
</dbReference>
<sequence>MNHELSPEQIEQYRRDGFIVVPDLLDADELEHWRSVVAHAVENRHGERFANQTALTDEIDQSDDAGDFYDQVFDQLVNLWQTDDDLEALITDPRIGEMAARLSGNDAMRLWHDQALIKRPYANPTAFHLDAPYWSFTSHDAISIWIALDDATEANGCLYFFPGSHQETTTENVNIGKNVGAIFEVYPQFRSRPAASGAMRAGSCSFHSGMTIHGAGANMTAGLRRAMTAAFMPDGCTFNGQQNILSDEQVARLTVGDRLDDPAQNPLVYGTDTSA</sequence>
<dbReference type="Gene3D" id="2.60.120.620">
    <property type="entry name" value="q2cbj1_9rhob like domain"/>
    <property type="match status" value="1"/>
</dbReference>
<protein>
    <submittedName>
        <fullName evidence="1">Ectoine hydroxylase-related dioxygenase (Phytanoyl-CoA dioxygenase family)</fullName>
    </submittedName>
</protein>
<gene>
    <name evidence="1" type="ORF">BDK89_2809</name>
</gene>
<dbReference type="OrthoDB" id="9814777at2"/>
<accession>A0A4R7I157</accession>
<dbReference type="GO" id="GO:0005506">
    <property type="term" value="F:iron ion binding"/>
    <property type="evidence" value="ECO:0007669"/>
    <property type="project" value="UniProtKB-ARBA"/>
</dbReference>
<reference evidence="1 2" key="1">
    <citation type="submission" date="2019-03" db="EMBL/GenBank/DDBJ databases">
        <title>Sequencing the genomes of 1000 actinobacteria strains.</title>
        <authorList>
            <person name="Klenk H.-P."/>
        </authorList>
    </citation>
    <scope>NUCLEOTIDE SEQUENCE [LARGE SCALE GENOMIC DNA]</scope>
    <source>
        <strain evidence="1 2">DSM 18936</strain>
    </source>
</reference>
<proteinExistence type="predicted"/>
<dbReference type="SUPFAM" id="SSF51197">
    <property type="entry name" value="Clavaminate synthase-like"/>
    <property type="match status" value="1"/>
</dbReference>
<dbReference type="PANTHER" id="PTHR20883:SF48">
    <property type="entry name" value="ECTOINE DIOXYGENASE"/>
    <property type="match status" value="1"/>
</dbReference>
<evidence type="ECO:0000313" key="2">
    <source>
        <dbReference type="Proteomes" id="UP000294558"/>
    </source>
</evidence>
<dbReference type="InterPro" id="IPR008775">
    <property type="entry name" value="Phytyl_CoA_dOase-like"/>
</dbReference>
<dbReference type="GO" id="GO:0016706">
    <property type="term" value="F:2-oxoglutarate-dependent dioxygenase activity"/>
    <property type="evidence" value="ECO:0007669"/>
    <property type="project" value="UniProtKB-ARBA"/>
</dbReference>
<dbReference type="PANTHER" id="PTHR20883">
    <property type="entry name" value="PHYTANOYL-COA DIOXYGENASE DOMAIN CONTAINING 1"/>
    <property type="match status" value="1"/>
</dbReference>
<comment type="caution">
    <text evidence="1">The sequence shown here is derived from an EMBL/GenBank/DDBJ whole genome shotgun (WGS) entry which is preliminary data.</text>
</comment>
<organism evidence="1 2">
    <name type="scientific">Ilumatobacter fluminis</name>
    <dbReference type="NCBI Taxonomy" id="467091"/>
    <lineage>
        <taxon>Bacteria</taxon>
        <taxon>Bacillati</taxon>
        <taxon>Actinomycetota</taxon>
        <taxon>Acidimicrobiia</taxon>
        <taxon>Acidimicrobiales</taxon>
        <taxon>Ilumatobacteraceae</taxon>
        <taxon>Ilumatobacter</taxon>
    </lineage>
</organism>
<dbReference type="AlphaFoldDB" id="A0A4R7I157"/>
<evidence type="ECO:0000313" key="1">
    <source>
        <dbReference type="EMBL" id="TDT17201.1"/>
    </source>
</evidence>